<dbReference type="EMBL" id="CM018047">
    <property type="protein sequence ID" value="KAA8524931.1"/>
    <property type="molecule type" value="Genomic_DNA"/>
</dbReference>
<dbReference type="InterPro" id="IPR055411">
    <property type="entry name" value="LRR_FXL15/At3g58940/PEG3-like"/>
</dbReference>
<dbReference type="Proteomes" id="UP000325577">
    <property type="component" value="Linkage Group LG4"/>
</dbReference>
<dbReference type="InterPro" id="IPR036047">
    <property type="entry name" value="F-box-like_dom_sf"/>
</dbReference>
<dbReference type="SUPFAM" id="SSF81383">
    <property type="entry name" value="F-box domain"/>
    <property type="match status" value="1"/>
</dbReference>
<name>A0A5J5A677_9ASTE</name>
<dbReference type="Gene3D" id="3.80.10.10">
    <property type="entry name" value="Ribonuclease Inhibitor"/>
    <property type="match status" value="1"/>
</dbReference>
<dbReference type="InterPro" id="IPR055294">
    <property type="entry name" value="FBL60-like"/>
</dbReference>
<dbReference type="Pfam" id="PF00646">
    <property type="entry name" value="F-box"/>
    <property type="match status" value="1"/>
</dbReference>
<keyword evidence="3" id="KW-1185">Reference proteome</keyword>
<gene>
    <name evidence="2" type="ORF">F0562_011431</name>
</gene>
<dbReference type="InterPro" id="IPR001810">
    <property type="entry name" value="F-box_dom"/>
</dbReference>
<dbReference type="InterPro" id="IPR032675">
    <property type="entry name" value="LRR_dom_sf"/>
</dbReference>
<dbReference type="Pfam" id="PF24758">
    <property type="entry name" value="LRR_At5g56370"/>
    <property type="match status" value="1"/>
</dbReference>
<evidence type="ECO:0000313" key="2">
    <source>
        <dbReference type="EMBL" id="KAA8524931.1"/>
    </source>
</evidence>
<reference evidence="2 3" key="1">
    <citation type="submission" date="2019-09" db="EMBL/GenBank/DDBJ databases">
        <title>A chromosome-level genome assembly of the Chinese tupelo Nyssa sinensis.</title>
        <authorList>
            <person name="Yang X."/>
            <person name="Kang M."/>
            <person name="Yang Y."/>
            <person name="Xiong H."/>
            <person name="Wang M."/>
            <person name="Zhang Z."/>
            <person name="Wang Z."/>
            <person name="Wu H."/>
            <person name="Ma T."/>
            <person name="Liu J."/>
            <person name="Xi Z."/>
        </authorList>
    </citation>
    <scope>NUCLEOTIDE SEQUENCE [LARGE SCALE GENOMIC DNA]</scope>
    <source>
        <strain evidence="2">J267</strain>
        <tissue evidence="2">Leaf</tissue>
    </source>
</reference>
<dbReference type="SUPFAM" id="SSF52047">
    <property type="entry name" value="RNI-like"/>
    <property type="match status" value="1"/>
</dbReference>
<proteinExistence type="predicted"/>
<dbReference type="OrthoDB" id="612216at2759"/>
<sequence length="329" mass="37474">MKIISLVTRDRISSLADDLLIHILSFLPTHFAVRTSVLSKIWRHLWTFMENLHFDDRLWRYRITSPLGNSATNDPTIDHTFDSFVEQILYRNQNPLLNFRLHCSELHDFSRINGWIESAVERKVREIDLFLTERFSGQLTSRIYTCETLVVLRMRMPTNCNLHIPTNAAAFPSLKILHVSVAVTSLMEELFSKCPVLEELQIDGITRLPENVFRIHVPTLKRIAIKIARRNIFTYFHCFHVMAPALECIDINDNTISIYTLNQHSLIKAKVDVGGGAAEFLSDANHPAIQALGIRALCILHVVDSAKFLSLSASTICASFLGVFFVLGK</sequence>
<dbReference type="PANTHER" id="PTHR31293">
    <property type="entry name" value="RNI-LIKE SUPERFAMILY PROTEIN"/>
    <property type="match status" value="1"/>
</dbReference>
<accession>A0A5J5A677</accession>
<organism evidence="2 3">
    <name type="scientific">Nyssa sinensis</name>
    <dbReference type="NCBI Taxonomy" id="561372"/>
    <lineage>
        <taxon>Eukaryota</taxon>
        <taxon>Viridiplantae</taxon>
        <taxon>Streptophyta</taxon>
        <taxon>Embryophyta</taxon>
        <taxon>Tracheophyta</taxon>
        <taxon>Spermatophyta</taxon>
        <taxon>Magnoliopsida</taxon>
        <taxon>eudicotyledons</taxon>
        <taxon>Gunneridae</taxon>
        <taxon>Pentapetalae</taxon>
        <taxon>asterids</taxon>
        <taxon>Cornales</taxon>
        <taxon>Nyssaceae</taxon>
        <taxon>Nyssa</taxon>
    </lineage>
</organism>
<dbReference type="SMART" id="SM00256">
    <property type="entry name" value="FBOX"/>
    <property type="match status" value="1"/>
</dbReference>
<dbReference type="PANTHER" id="PTHR31293:SF12">
    <property type="entry name" value="RNI-LIKE SUPERFAMILY PROTEIN"/>
    <property type="match status" value="1"/>
</dbReference>
<dbReference type="CDD" id="cd22160">
    <property type="entry name" value="F-box_AtFBL13-like"/>
    <property type="match status" value="1"/>
</dbReference>
<dbReference type="Gene3D" id="1.20.1280.50">
    <property type="match status" value="1"/>
</dbReference>
<dbReference type="AlphaFoldDB" id="A0A5J5A677"/>
<evidence type="ECO:0000313" key="3">
    <source>
        <dbReference type="Proteomes" id="UP000325577"/>
    </source>
</evidence>
<protein>
    <recommendedName>
        <fullName evidence="1">F-box domain-containing protein</fullName>
    </recommendedName>
</protein>
<dbReference type="InterPro" id="IPR053781">
    <property type="entry name" value="F-box_AtFBL13-like"/>
</dbReference>
<feature type="domain" description="F-box" evidence="1">
    <location>
        <begin position="15"/>
        <end position="55"/>
    </location>
</feature>
<evidence type="ECO:0000259" key="1">
    <source>
        <dbReference type="SMART" id="SM00256"/>
    </source>
</evidence>